<keyword evidence="2" id="KW-0677">Repeat</keyword>
<dbReference type="PANTHER" id="PTHR19848:SF8">
    <property type="entry name" value="F-BOX AND WD REPEAT DOMAIN CONTAINING 7"/>
    <property type="match status" value="1"/>
</dbReference>
<dbReference type="OrthoDB" id="2672598at2759"/>
<proteinExistence type="predicted"/>
<organism evidence="3 4">
    <name type="scientific">Pisolithus microcarpus 441</name>
    <dbReference type="NCBI Taxonomy" id="765257"/>
    <lineage>
        <taxon>Eukaryota</taxon>
        <taxon>Fungi</taxon>
        <taxon>Dikarya</taxon>
        <taxon>Basidiomycota</taxon>
        <taxon>Agaricomycotina</taxon>
        <taxon>Agaricomycetes</taxon>
        <taxon>Agaricomycetidae</taxon>
        <taxon>Boletales</taxon>
        <taxon>Sclerodermatineae</taxon>
        <taxon>Pisolithaceae</taxon>
        <taxon>Pisolithus</taxon>
    </lineage>
</organism>
<dbReference type="SUPFAM" id="SSF50978">
    <property type="entry name" value="WD40 repeat-like"/>
    <property type="match status" value="1"/>
</dbReference>
<evidence type="ECO:0000256" key="2">
    <source>
        <dbReference type="ARBA" id="ARBA00022737"/>
    </source>
</evidence>
<keyword evidence="4" id="KW-1185">Reference proteome</keyword>
<dbReference type="Gene3D" id="2.130.10.10">
    <property type="entry name" value="YVTN repeat-like/Quinoprotein amine dehydrogenase"/>
    <property type="match status" value="2"/>
</dbReference>
<name>A0A0C9ZN13_9AGAM</name>
<dbReference type="Pfam" id="PF00400">
    <property type="entry name" value="WD40"/>
    <property type="match status" value="3"/>
</dbReference>
<protein>
    <submittedName>
        <fullName evidence="3">Uncharacterized protein</fullName>
    </submittedName>
</protein>
<dbReference type="STRING" id="765257.A0A0C9ZN13"/>
<dbReference type="InterPro" id="IPR001680">
    <property type="entry name" value="WD40_rpt"/>
</dbReference>
<dbReference type="Proteomes" id="UP000054018">
    <property type="component" value="Unassembled WGS sequence"/>
</dbReference>
<dbReference type="InterPro" id="IPR015943">
    <property type="entry name" value="WD40/YVTN_repeat-like_dom_sf"/>
</dbReference>
<dbReference type="EMBL" id="KN833754">
    <property type="protein sequence ID" value="KIK21203.1"/>
    <property type="molecule type" value="Genomic_DNA"/>
</dbReference>
<evidence type="ECO:0000313" key="3">
    <source>
        <dbReference type="EMBL" id="KIK21203.1"/>
    </source>
</evidence>
<evidence type="ECO:0000313" key="4">
    <source>
        <dbReference type="Proteomes" id="UP000054018"/>
    </source>
</evidence>
<sequence length="297" mass="32566">MVAKRIDVVSHGDVYAVAFMDESQVIGGYRNGYIRRWKIEDGQQQGLTMQGSGECNILAVSVSRDGRWIVTGDDGRKVIAWNAATHEKALEFTEDMCPVFAVDISSDSTRIASVDGKAVQIFSITSGTRLLPLLPHDHVVSVKFSPNGRRFATASFVHGFRIYNTHNGDILFDSEWPVHKARSPVFITSNGKFIAYSAGSSVSLWDCVSHKQIGSIITHSAEIISVALSPSGGCLVCGLQGGKIVIHDLNALPLKYFGHDVGVRLPMQRIADNYYTSSMRTFSSVGQYTLVSFHSYK</sequence>
<accession>A0A0C9ZN13</accession>
<dbReference type="HOGENOM" id="CLU_028047_0_0_1"/>
<dbReference type="AlphaFoldDB" id="A0A0C9ZN13"/>
<keyword evidence="1" id="KW-0853">WD repeat</keyword>
<gene>
    <name evidence="3" type="ORF">PISMIDRAFT_655506</name>
</gene>
<evidence type="ECO:0000256" key="1">
    <source>
        <dbReference type="ARBA" id="ARBA00022574"/>
    </source>
</evidence>
<reference evidence="3 4" key="1">
    <citation type="submission" date="2014-04" db="EMBL/GenBank/DDBJ databases">
        <authorList>
            <consortium name="DOE Joint Genome Institute"/>
            <person name="Kuo A."/>
            <person name="Kohler A."/>
            <person name="Costa M.D."/>
            <person name="Nagy L.G."/>
            <person name="Floudas D."/>
            <person name="Copeland A."/>
            <person name="Barry K.W."/>
            <person name="Cichocki N."/>
            <person name="Veneault-Fourrey C."/>
            <person name="LaButti K."/>
            <person name="Lindquist E.A."/>
            <person name="Lipzen A."/>
            <person name="Lundell T."/>
            <person name="Morin E."/>
            <person name="Murat C."/>
            <person name="Sun H."/>
            <person name="Tunlid A."/>
            <person name="Henrissat B."/>
            <person name="Grigoriev I.V."/>
            <person name="Hibbett D.S."/>
            <person name="Martin F."/>
            <person name="Nordberg H.P."/>
            <person name="Cantor M.N."/>
            <person name="Hua S.X."/>
        </authorList>
    </citation>
    <scope>NUCLEOTIDE SEQUENCE [LARGE SCALE GENOMIC DNA]</scope>
    <source>
        <strain evidence="3 4">441</strain>
    </source>
</reference>
<dbReference type="SMART" id="SM00320">
    <property type="entry name" value="WD40"/>
    <property type="match status" value="5"/>
</dbReference>
<reference evidence="4" key="2">
    <citation type="submission" date="2015-01" db="EMBL/GenBank/DDBJ databases">
        <title>Evolutionary Origins and Diversification of the Mycorrhizal Mutualists.</title>
        <authorList>
            <consortium name="DOE Joint Genome Institute"/>
            <consortium name="Mycorrhizal Genomics Consortium"/>
            <person name="Kohler A."/>
            <person name="Kuo A."/>
            <person name="Nagy L.G."/>
            <person name="Floudas D."/>
            <person name="Copeland A."/>
            <person name="Barry K.W."/>
            <person name="Cichocki N."/>
            <person name="Veneault-Fourrey C."/>
            <person name="LaButti K."/>
            <person name="Lindquist E.A."/>
            <person name="Lipzen A."/>
            <person name="Lundell T."/>
            <person name="Morin E."/>
            <person name="Murat C."/>
            <person name="Riley R."/>
            <person name="Ohm R."/>
            <person name="Sun H."/>
            <person name="Tunlid A."/>
            <person name="Henrissat B."/>
            <person name="Grigoriev I.V."/>
            <person name="Hibbett D.S."/>
            <person name="Martin F."/>
        </authorList>
    </citation>
    <scope>NUCLEOTIDE SEQUENCE [LARGE SCALE GENOMIC DNA]</scope>
    <source>
        <strain evidence="4">441</strain>
    </source>
</reference>
<dbReference type="PANTHER" id="PTHR19848">
    <property type="entry name" value="WD40 REPEAT PROTEIN"/>
    <property type="match status" value="1"/>
</dbReference>
<dbReference type="InterPro" id="IPR036322">
    <property type="entry name" value="WD40_repeat_dom_sf"/>
</dbReference>